<dbReference type="PaxDb" id="2903-EOD19527"/>
<evidence type="ECO:0000313" key="3">
    <source>
        <dbReference type="EnsemblProtists" id="EOD19527"/>
    </source>
</evidence>
<feature type="region of interest" description="Disordered" evidence="1">
    <location>
        <begin position="251"/>
        <end position="291"/>
    </location>
</feature>
<protein>
    <submittedName>
        <fullName evidence="3">Uncharacterized protein</fullName>
    </submittedName>
</protein>
<keyword evidence="4" id="KW-1185">Reference proteome</keyword>
<feature type="transmembrane region" description="Helical" evidence="2">
    <location>
        <begin position="39"/>
        <end position="57"/>
    </location>
</feature>
<dbReference type="AlphaFoldDB" id="A0A0D3J7P2"/>
<evidence type="ECO:0000313" key="4">
    <source>
        <dbReference type="Proteomes" id="UP000013827"/>
    </source>
</evidence>
<keyword evidence="2" id="KW-0812">Transmembrane</keyword>
<sequence>MEGRYTPYDSLPDDDYDSLPPDDSLSLEEEATDAGDAPVMGLLVAPACFALGAALYITNGAFLVAQTALLLLTSLLPLLARSNQFGKIISGDAVARLCGCVISLGPIFQAVYCAQCATPLISATEYAAYVGSTQARLGRAAFGVMLMWMPRPLDWKCSRAVEHCAGVCLVEFVRASRSWATDNPSAYGAHLALDRAGAYLLGMAAGELIMQGHVPAQRLASAVRQQLLCEKERMDWELRLRTRGLGAPAAEALPPLLPSVHPSSSHQPTPEARDPGSSSHDSRSEPSAATVPHAEPAISVAHFHPIVPSSSGGSESEYFSDKVSCAMSAWVKVE</sequence>
<keyword evidence="2" id="KW-0472">Membrane</keyword>
<dbReference type="EnsemblProtists" id="EOD19527">
    <property type="protein sequence ID" value="EOD19527"/>
    <property type="gene ID" value="EMIHUDRAFT_209101"/>
</dbReference>
<dbReference type="HOGENOM" id="CLU_944692_0_0_1"/>
<dbReference type="GeneID" id="17265028"/>
<evidence type="ECO:0000256" key="2">
    <source>
        <dbReference type="SAM" id="Phobius"/>
    </source>
</evidence>
<organism evidence="3 4">
    <name type="scientific">Emiliania huxleyi (strain CCMP1516)</name>
    <dbReference type="NCBI Taxonomy" id="280463"/>
    <lineage>
        <taxon>Eukaryota</taxon>
        <taxon>Haptista</taxon>
        <taxon>Haptophyta</taxon>
        <taxon>Prymnesiophyceae</taxon>
        <taxon>Isochrysidales</taxon>
        <taxon>Noelaerhabdaceae</taxon>
        <taxon>Emiliania</taxon>
    </lineage>
</organism>
<dbReference type="RefSeq" id="XP_005771956.1">
    <property type="nucleotide sequence ID" value="XM_005771899.1"/>
</dbReference>
<name>A0A0D3J7P2_EMIH1</name>
<proteinExistence type="predicted"/>
<dbReference type="Proteomes" id="UP000013827">
    <property type="component" value="Unassembled WGS sequence"/>
</dbReference>
<reference evidence="3" key="2">
    <citation type="submission" date="2024-10" db="UniProtKB">
        <authorList>
            <consortium name="EnsemblProtists"/>
        </authorList>
    </citation>
    <scope>IDENTIFICATION</scope>
</reference>
<evidence type="ECO:0000256" key="1">
    <source>
        <dbReference type="SAM" id="MobiDB-lite"/>
    </source>
</evidence>
<feature type="region of interest" description="Disordered" evidence="1">
    <location>
        <begin position="1"/>
        <end position="25"/>
    </location>
</feature>
<dbReference type="KEGG" id="ehx:EMIHUDRAFT_209101"/>
<reference evidence="4" key="1">
    <citation type="journal article" date="2013" name="Nature">
        <title>Pan genome of the phytoplankton Emiliania underpins its global distribution.</title>
        <authorList>
            <person name="Read B.A."/>
            <person name="Kegel J."/>
            <person name="Klute M.J."/>
            <person name="Kuo A."/>
            <person name="Lefebvre S.C."/>
            <person name="Maumus F."/>
            <person name="Mayer C."/>
            <person name="Miller J."/>
            <person name="Monier A."/>
            <person name="Salamov A."/>
            <person name="Young J."/>
            <person name="Aguilar M."/>
            <person name="Claverie J.M."/>
            <person name="Frickenhaus S."/>
            <person name="Gonzalez K."/>
            <person name="Herman E.K."/>
            <person name="Lin Y.C."/>
            <person name="Napier J."/>
            <person name="Ogata H."/>
            <person name="Sarno A.F."/>
            <person name="Shmutz J."/>
            <person name="Schroeder D."/>
            <person name="de Vargas C."/>
            <person name="Verret F."/>
            <person name="von Dassow P."/>
            <person name="Valentin K."/>
            <person name="Van de Peer Y."/>
            <person name="Wheeler G."/>
            <person name="Dacks J.B."/>
            <person name="Delwiche C.F."/>
            <person name="Dyhrman S.T."/>
            <person name="Glockner G."/>
            <person name="John U."/>
            <person name="Richards T."/>
            <person name="Worden A.Z."/>
            <person name="Zhang X."/>
            <person name="Grigoriev I.V."/>
            <person name="Allen A.E."/>
            <person name="Bidle K."/>
            <person name="Borodovsky M."/>
            <person name="Bowler C."/>
            <person name="Brownlee C."/>
            <person name="Cock J.M."/>
            <person name="Elias M."/>
            <person name="Gladyshev V.N."/>
            <person name="Groth M."/>
            <person name="Guda C."/>
            <person name="Hadaegh A."/>
            <person name="Iglesias-Rodriguez M.D."/>
            <person name="Jenkins J."/>
            <person name="Jones B.M."/>
            <person name="Lawson T."/>
            <person name="Leese F."/>
            <person name="Lindquist E."/>
            <person name="Lobanov A."/>
            <person name="Lomsadze A."/>
            <person name="Malik S.B."/>
            <person name="Marsh M.E."/>
            <person name="Mackinder L."/>
            <person name="Mock T."/>
            <person name="Mueller-Roeber B."/>
            <person name="Pagarete A."/>
            <person name="Parker M."/>
            <person name="Probert I."/>
            <person name="Quesneville H."/>
            <person name="Raines C."/>
            <person name="Rensing S.A."/>
            <person name="Riano-Pachon D.M."/>
            <person name="Richier S."/>
            <person name="Rokitta S."/>
            <person name="Shiraiwa Y."/>
            <person name="Soanes D.M."/>
            <person name="van der Giezen M."/>
            <person name="Wahlund T.M."/>
            <person name="Williams B."/>
            <person name="Wilson W."/>
            <person name="Wolfe G."/>
            <person name="Wurch L.L."/>
        </authorList>
    </citation>
    <scope>NUCLEOTIDE SEQUENCE</scope>
</reference>
<feature type="compositionally biased region" description="Low complexity" evidence="1">
    <location>
        <begin position="251"/>
        <end position="266"/>
    </location>
</feature>
<accession>A0A0D3J7P2</accession>
<keyword evidence="2" id="KW-1133">Transmembrane helix</keyword>